<name>A0A183NTY0_9TREM</name>
<dbReference type="AlphaFoldDB" id="A0A183NTY0"/>
<accession>A0A183NTY0</accession>
<dbReference type="Proteomes" id="UP000269396">
    <property type="component" value="Unassembled WGS sequence"/>
</dbReference>
<keyword evidence="2" id="KW-1185">Reference proteome</keyword>
<evidence type="ECO:0000313" key="1">
    <source>
        <dbReference type="EMBL" id="VDP29228.1"/>
    </source>
</evidence>
<gene>
    <name evidence="1" type="ORF">SMTD_LOCUS5566</name>
</gene>
<evidence type="ECO:0000313" key="2">
    <source>
        <dbReference type="Proteomes" id="UP000269396"/>
    </source>
</evidence>
<dbReference type="EMBL" id="UZAL01027101">
    <property type="protein sequence ID" value="VDP29228.1"/>
    <property type="molecule type" value="Genomic_DNA"/>
</dbReference>
<reference evidence="1 2" key="1">
    <citation type="submission" date="2018-11" db="EMBL/GenBank/DDBJ databases">
        <authorList>
            <consortium name="Pathogen Informatics"/>
        </authorList>
    </citation>
    <scope>NUCLEOTIDE SEQUENCE [LARGE SCALE GENOMIC DNA]</scope>
    <source>
        <strain>Denwood</strain>
        <strain evidence="2">Zambia</strain>
    </source>
</reference>
<sequence length="44" mass="5105">MVRLHQRIFSQNGSLSSEIDFMGKIIALMMIKTTWYLGQSLFIV</sequence>
<protein>
    <submittedName>
        <fullName evidence="1">Uncharacterized protein</fullName>
    </submittedName>
</protein>
<proteinExistence type="predicted"/>
<organism evidence="1 2">
    <name type="scientific">Schistosoma mattheei</name>
    <dbReference type="NCBI Taxonomy" id="31246"/>
    <lineage>
        <taxon>Eukaryota</taxon>
        <taxon>Metazoa</taxon>
        <taxon>Spiralia</taxon>
        <taxon>Lophotrochozoa</taxon>
        <taxon>Platyhelminthes</taxon>
        <taxon>Trematoda</taxon>
        <taxon>Digenea</taxon>
        <taxon>Strigeidida</taxon>
        <taxon>Schistosomatoidea</taxon>
        <taxon>Schistosomatidae</taxon>
        <taxon>Schistosoma</taxon>
    </lineage>
</organism>